<dbReference type="HOGENOM" id="CLU_3136079_0_0_11"/>
<evidence type="ECO:0000313" key="1">
    <source>
        <dbReference type="EMBL" id="EPI53499.1"/>
    </source>
</evidence>
<dbReference type="EMBL" id="ATJN01000002">
    <property type="protein sequence ID" value="EPI53499.1"/>
    <property type="molecule type" value="Genomic_DNA"/>
</dbReference>
<name>T2PPM5_9BIFI</name>
<dbReference type="RefSeq" id="WP_020758125.1">
    <property type="nucleotide sequence ID" value="NZ_KE347900.1"/>
</dbReference>
<evidence type="ECO:0000313" key="2">
    <source>
        <dbReference type="Proteomes" id="UP000015779"/>
    </source>
</evidence>
<dbReference type="PATRIC" id="fig|1261062.4.peg.72"/>
<sequence>MNQPTITLTITPDLTEIKKFAHAFADWIDEYANEQNKNTTQAQMHTEDE</sequence>
<proteinExistence type="predicted"/>
<reference evidence="1 2" key="1">
    <citation type="submission" date="2013-06" db="EMBL/GenBank/DDBJ databases">
        <authorList>
            <person name="Weinstock G."/>
            <person name="Sodergren E."/>
            <person name="Lobos E.A."/>
            <person name="Fulton L."/>
            <person name="Fulton R."/>
            <person name="Courtney L."/>
            <person name="Fronick C."/>
            <person name="O'Laughlin M."/>
            <person name="Godfrey J."/>
            <person name="Wilson R.M."/>
            <person name="Miner T."/>
            <person name="Farmer C."/>
            <person name="Delehaunty K."/>
            <person name="Cordes M."/>
            <person name="Minx P."/>
            <person name="Tomlinson C."/>
            <person name="Chen J."/>
            <person name="Wollam A."/>
            <person name="Pepin K.H."/>
            <person name="Bhonagiri V."/>
            <person name="Zhang X."/>
            <person name="Warren W."/>
            <person name="Mitreva M."/>
            <person name="Mardis E.R."/>
            <person name="Wilson R.K."/>
        </authorList>
    </citation>
    <scope>NUCLEOTIDE SEQUENCE [LARGE SCALE GENOMIC DNA]</scope>
    <source>
        <strain evidence="1 2">JCP8017A</strain>
    </source>
</reference>
<dbReference type="AlphaFoldDB" id="T2PPM5"/>
<gene>
    <name evidence="1" type="ORF">HMPREF1577_00078</name>
</gene>
<accession>T2PPM5</accession>
<organism evidence="1 2">
    <name type="scientific">Gardnerella pickettii JCP8017A</name>
    <dbReference type="NCBI Taxonomy" id="1261062"/>
    <lineage>
        <taxon>Bacteria</taxon>
        <taxon>Bacillati</taxon>
        <taxon>Actinomycetota</taxon>
        <taxon>Actinomycetes</taxon>
        <taxon>Bifidobacteriales</taxon>
        <taxon>Bifidobacteriaceae</taxon>
        <taxon>Gardnerella</taxon>
        <taxon>Gardnerella pickettii</taxon>
    </lineage>
</organism>
<protein>
    <submittedName>
        <fullName evidence="1">Uncharacterized protein</fullName>
    </submittedName>
</protein>
<comment type="caution">
    <text evidence="1">The sequence shown here is derived from an EMBL/GenBank/DDBJ whole genome shotgun (WGS) entry which is preliminary data.</text>
</comment>
<dbReference type="Proteomes" id="UP000015779">
    <property type="component" value="Unassembled WGS sequence"/>
</dbReference>